<dbReference type="Proteomes" id="UP000030652">
    <property type="component" value="Unassembled WGS sequence"/>
</dbReference>
<sequence>MLEKLRWLIKKLMFFSYVYNIKSIEALAGVKPPTTHMTHHKKNFSTI</sequence>
<dbReference type="AlphaFoldDB" id="A0A0B0EHZ9"/>
<proteinExistence type="predicted"/>
<accession>A0A0B0EHZ9</accession>
<comment type="caution">
    <text evidence="1">The sequence shown here is derived from an EMBL/GenBank/DDBJ whole genome shotgun (WGS) entry which is preliminary data.</text>
</comment>
<evidence type="ECO:0000313" key="2">
    <source>
        <dbReference type="Proteomes" id="UP000030652"/>
    </source>
</evidence>
<gene>
    <name evidence="1" type="ORF">SCABRO_02604</name>
</gene>
<name>A0A0B0EHZ9_9BACT</name>
<protein>
    <submittedName>
        <fullName evidence="1">Uncharacterized protein</fullName>
    </submittedName>
</protein>
<reference evidence="1 2" key="1">
    <citation type="submission" date="2014-10" db="EMBL/GenBank/DDBJ databases">
        <title>Draft genome of anammox bacterium scalindua brodae, obtained using differential coverage binning of sequence data from two enrichment reactors.</title>
        <authorList>
            <person name="Speth D.R."/>
            <person name="Russ L."/>
            <person name="Kartal B."/>
            <person name="Op den Camp H.J."/>
            <person name="Dutilh B.E."/>
            <person name="Jetten M.S."/>
        </authorList>
    </citation>
    <scope>NUCLEOTIDE SEQUENCE [LARGE SCALE GENOMIC DNA]</scope>
    <source>
        <strain evidence="1">RU1</strain>
    </source>
</reference>
<organism evidence="1 2">
    <name type="scientific">Candidatus Scalindua brodae</name>
    <dbReference type="NCBI Taxonomy" id="237368"/>
    <lineage>
        <taxon>Bacteria</taxon>
        <taxon>Pseudomonadati</taxon>
        <taxon>Planctomycetota</taxon>
        <taxon>Candidatus Brocadiia</taxon>
        <taxon>Candidatus Brocadiales</taxon>
        <taxon>Candidatus Scalinduaceae</taxon>
        <taxon>Candidatus Scalindua</taxon>
    </lineage>
</organism>
<dbReference type="EMBL" id="JRYO01000185">
    <property type="protein sequence ID" value="KHE91666.1"/>
    <property type="molecule type" value="Genomic_DNA"/>
</dbReference>
<evidence type="ECO:0000313" key="1">
    <source>
        <dbReference type="EMBL" id="KHE91666.1"/>
    </source>
</evidence>